<feature type="domain" description="Alpha/beta hydrolase fold-3" evidence="4">
    <location>
        <begin position="86"/>
        <end position="295"/>
    </location>
</feature>
<reference evidence="5 6" key="1">
    <citation type="submission" date="2018-06" db="EMBL/GenBank/DDBJ databases">
        <title>The genome of Pseudomonas putida NX-1, a lignin degrader.</title>
        <authorList>
            <person name="Xu Z."/>
        </authorList>
    </citation>
    <scope>NUCLEOTIDE SEQUENCE [LARGE SCALE GENOMIC DNA]</scope>
    <source>
        <strain evidence="5 6">NX-1</strain>
    </source>
</reference>
<dbReference type="Pfam" id="PF07859">
    <property type="entry name" value="Abhydrolase_3"/>
    <property type="match status" value="1"/>
</dbReference>
<dbReference type="InterPro" id="IPR029058">
    <property type="entry name" value="AB_hydrolase_fold"/>
</dbReference>
<accession>A0AAD0PEK6</accession>
<dbReference type="InterPro" id="IPR050300">
    <property type="entry name" value="GDXG_lipolytic_enzyme"/>
</dbReference>
<comment type="similarity">
    <text evidence="1">Belongs to the 'GDXG' lipolytic enzyme family.</text>
</comment>
<dbReference type="InterPro" id="IPR002168">
    <property type="entry name" value="Lipase_GDXG_HIS_AS"/>
</dbReference>
<dbReference type="PROSITE" id="PS01173">
    <property type="entry name" value="LIPASE_GDXG_HIS"/>
    <property type="match status" value="1"/>
</dbReference>
<dbReference type="InterPro" id="IPR013094">
    <property type="entry name" value="AB_hydrolase_3"/>
</dbReference>
<dbReference type="PANTHER" id="PTHR48081">
    <property type="entry name" value="AB HYDROLASE SUPERFAMILY PROTEIN C4A8.06C"/>
    <property type="match status" value="1"/>
</dbReference>
<dbReference type="SUPFAM" id="SSF53474">
    <property type="entry name" value="alpha/beta-Hydrolases"/>
    <property type="match status" value="1"/>
</dbReference>
<gene>
    <name evidence="5" type="ORF">C1S65_10820</name>
</gene>
<evidence type="ECO:0000256" key="1">
    <source>
        <dbReference type="ARBA" id="ARBA00010515"/>
    </source>
</evidence>
<evidence type="ECO:0000313" key="5">
    <source>
        <dbReference type="EMBL" id="AXA24578.1"/>
    </source>
</evidence>
<sequence>MSLHPDLAGFLELVELGRLTGASQPMHQMSVEQARAEFERSSQVLDPSPPDDLQVEHLQMVDGDGQPLPARLYRRQSPVDGLQPVLLYFHGGGYVVGSLDSHDAVCRRLAMCSDFAVLAPAYRLAPEAPFPAAADDALASARWLVEHGEAQRLDARRVVVSGDSAGASLAIVVAAVAAQQPEKAALRPLAQLLFYPVTDISCQRPSHGKFAEGYLLESETLEWFYRHYVRDPSQRLDWRVSPLHLTALEGLAPTWMALAGHDPLLDEGVAWAHALEKAGVPLQWRVEEALTHDFLRMQGMVEAVEGIYAEVGRWLKAVGAGCQSNGNI</sequence>
<evidence type="ECO:0000256" key="2">
    <source>
        <dbReference type="ARBA" id="ARBA00022801"/>
    </source>
</evidence>
<protein>
    <submittedName>
        <fullName evidence="5">Alpha/beta hydrolase</fullName>
    </submittedName>
</protein>
<evidence type="ECO:0000259" key="4">
    <source>
        <dbReference type="Pfam" id="PF07859"/>
    </source>
</evidence>
<dbReference type="Gene3D" id="3.40.50.1820">
    <property type="entry name" value="alpha/beta hydrolase"/>
    <property type="match status" value="1"/>
</dbReference>
<keyword evidence="2 5" id="KW-0378">Hydrolase</keyword>
<feature type="active site" evidence="3">
    <location>
        <position position="164"/>
    </location>
</feature>
<organism evidence="5 6">
    <name type="scientific">Pseudomonas putida</name>
    <name type="common">Arthrobacter siderocapsulatus</name>
    <dbReference type="NCBI Taxonomy" id="303"/>
    <lineage>
        <taxon>Bacteria</taxon>
        <taxon>Pseudomonadati</taxon>
        <taxon>Pseudomonadota</taxon>
        <taxon>Gammaproteobacteria</taxon>
        <taxon>Pseudomonadales</taxon>
        <taxon>Pseudomonadaceae</taxon>
        <taxon>Pseudomonas</taxon>
    </lineage>
</organism>
<evidence type="ECO:0000313" key="6">
    <source>
        <dbReference type="Proteomes" id="UP000251617"/>
    </source>
</evidence>
<name>A0AAD0PEK6_PSEPU</name>
<dbReference type="Proteomes" id="UP000251617">
    <property type="component" value="Chromosome"/>
</dbReference>
<dbReference type="EMBL" id="CP030750">
    <property type="protein sequence ID" value="AXA24578.1"/>
    <property type="molecule type" value="Genomic_DNA"/>
</dbReference>
<evidence type="ECO:0000256" key="3">
    <source>
        <dbReference type="PROSITE-ProRule" id="PRU10038"/>
    </source>
</evidence>
<dbReference type="AlphaFoldDB" id="A0AAD0PEK6"/>
<dbReference type="GO" id="GO:0016787">
    <property type="term" value="F:hydrolase activity"/>
    <property type="evidence" value="ECO:0007669"/>
    <property type="project" value="UniProtKB-KW"/>
</dbReference>
<dbReference type="PROSITE" id="PS01174">
    <property type="entry name" value="LIPASE_GDXG_SER"/>
    <property type="match status" value="1"/>
</dbReference>
<dbReference type="RefSeq" id="WP_112897997.1">
    <property type="nucleotide sequence ID" value="NZ_CP030750.1"/>
</dbReference>
<proteinExistence type="inferred from homology"/>
<dbReference type="InterPro" id="IPR033140">
    <property type="entry name" value="Lipase_GDXG_put_SER_AS"/>
</dbReference>
<dbReference type="PANTHER" id="PTHR48081:SF8">
    <property type="entry name" value="ALPHA_BETA HYDROLASE FOLD-3 DOMAIN-CONTAINING PROTEIN-RELATED"/>
    <property type="match status" value="1"/>
</dbReference>